<gene>
    <name evidence="1" type="ORF">QJV33_11350</name>
</gene>
<dbReference type="SUPFAM" id="SSF47598">
    <property type="entry name" value="Ribbon-helix-helix"/>
    <property type="match status" value="1"/>
</dbReference>
<sequence length="67" mass="7791">MAKQKVDLNNLVNISDSDDHQKEKKVMMTLTVDPQTRTGIKIEAAKLGIQMNELVERLFQEYQEKEK</sequence>
<reference evidence="1" key="1">
    <citation type="submission" date="2023-05" db="EMBL/GenBank/DDBJ databases">
        <title>Whole genome sequence of Commensalibacter sp.</title>
        <authorList>
            <person name="Charoenyingcharoen P."/>
            <person name="Yukphan P."/>
        </authorList>
    </citation>
    <scope>NUCLEOTIDE SEQUENCE</scope>
    <source>
        <strain evidence="1">TBRC 10068</strain>
    </source>
</reference>
<dbReference type="InterPro" id="IPR010985">
    <property type="entry name" value="Ribbon_hlx_hlx"/>
</dbReference>
<dbReference type="EMBL" id="JASBAN010000003">
    <property type="protein sequence ID" value="MDI2113864.1"/>
    <property type="molecule type" value="Genomic_DNA"/>
</dbReference>
<evidence type="ECO:0008006" key="3">
    <source>
        <dbReference type="Google" id="ProtNLM"/>
    </source>
</evidence>
<dbReference type="InterPro" id="IPR013321">
    <property type="entry name" value="Arc_rbn_hlx_hlx"/>
</dbReference>
<dbReference type="Proteomes" id="UP001431775">
    <property type="component" value="Unassembled WGS sequence"/>
</dbReference>
<dbReference type="Gene3D" id="1.10.1220.10">
    <property type="entry name" value="Met repressor-like"/>
    <property type="match status" value="1"/>
</dbReference>
<name>A0ABT6QAP2_9PROT</name>
<protein>
    <recommendedName>
        <fullName evidence="3">Toxin-antitoxin system HicB family antitoxin</fullName>
    </recommendedName>
</protein>
<organism evidence="1 2">
    <name type="scientific">Commensalibacter nepenthis</name>
    <dbReference type="NCBI Taxonomy" id="3043872"/>
    <lineage>
        <taxon>Bacteria</taxon>
        <taxon>Pseudomonadati</taxon>
        <taxon>Pseudomonadota</taxon>
        <taxon>Alphaproteobacteria</taxon>
        <taxon>Acetobacterales</taxon>
        <taxon>Acetobacteraceae</taxon>
    </lineage>
</organism>
<evidence type="ECO:0000313" key="1">
    <source>
        <dbReference type="EMBL" id="MDI2113864.1"/>
    </source>
</evidence>
<proteinExistence type="predicted"/>
<accession>A0ABT6QAP2</accession>
<comment type="caution">
    <text evidence="1">The sequence shown here is derived from an EMBL/GenBank/DDBJ whole genome shotgun (WGS) entry which is preliminary data.</text>
</comment>
<keyword evidence="2" id="KW-1185">Reference proteome</keyword>
<dbReference type="RefSeq" id="WP_281463514.1">
    <property type="nucleotide sequence ID" value="NZ_JASBAN010000003.1"/>
</dbReference>
<evidence type="ECO:0000313" key="2">
    <source>
        <dbReference type="Proteomes" id="UP001431775"/>
    </source>
</evidence>